<feature type="domain" description="Terminase large subunit-like ATPase" evidence="1">
    <location>
        <begin position="8"/>
        <end position="157"/>
    </location>
</feature>
<comment type="caution">
    <text evidence="3">The sequence shown here is derived from an EMBL/GenBank/DDBJ whole genome shotgun (WGS) entry which is preliminary data.</text>
</comment>
<dbReference type="InterPro" id="IPR046461">
    <property type="entry name" value="TerL_ATPase"/>
</dbReference>
<evidence type="ECO:0000313" key="3">
    <source>
        <dbReference type="EMBL" id="MPU52168.1"/>
    </source>
</evidence>
<evidence type="ECO:0000259" key="2">
    <source>
        <dbReference type="Pfam" id="PF20441"/>
    </source>
</evidence>
<dbReference type="InterPro" id="IPR027417">
    <property type="entry name" value="P-loop_NTPase"/>
</dbReference>
<sequence>LFGSYDAQTGVRHIKEVFILIPKKNSKSTLAAGIMMTALLLNWRQAAGYTILAPTVEVAANAFNPARDMVRRDDDLDDLCQVQTHIRTITHRVTDTTLKVVAADPNTVSGIKSVGTLIDELWLFGKQYKAEDMLREAIGGLASRPEGFVVYTTTQSNEPPAGVFRQKLQYARDVRDGKIHDPHFLPVIFEHPPEMVESGAHLLMENLAMVNPNLGYSVDEAFLCREYRKAREAGEDTFRGFMSKHANVEIGLALRSDRWAGADFWEQQGRRVSLDDILQRADVVTVGIDGGGLDDLLGMYVIGRDRETREWLGWGHAWAHETAVVRRKSEASRFQDFVACGDMTIVRRVGDDTAEVAEYVRRIHEAELLDHIGIDPSGVGQILDSLAEAGIPDGIVVGISQGWKLGGAIKTTERKLAEGVLVHGGQPLMAWCVGNARVEPKGNAILITKQASGRGKIDPLMALFNAVSLMSLNPEPKKKEYAVFFI</sequence>
<feature type="domain" description="Terminase large subunit-like endonuclease" evidence="2">
    <location>
        <begin position="209"/>
        <end position="468"/>
    </location>
</feature>
<dbReference type="GO" id="GO:0004519">
    <property type="term" value="F:endonuclease activity"/>
    <property type="evidence" value="ECO:0007669"/>
    <property type="project" value="InterPro"/>
</dbReference>
<dbReference type="Pfam" id="PF20441">
    <property type="entry name" value="TerL_nuclease"/>
    <property type="match status" value="1"/>
</dbReference>
<dbReference type="Gene3D" id="3.40.50.300">
    <property type="entry name" value="P-loop containing nucleotide triphosphate hydrolases"/>
    <property type="match status" value="1"/>
</dbReference>
<accession>A0A5N8HGZ2</accession>
<dbReference type="AlphaFoldDB" id="A0A5N8HGZ2"/>
<gene>
    <name evidence="3" type="ORF">FVB16_25690</name>
</gene>
<dbReference type="Proteomes" id="UP000392867">
    <property type="component" value="Unassembled WGS sequence"/>
</dbReference>
<feature type="non-terminal residue" evidence="3">
    <location>
        <position position="1"/>
    </location>
</feature>
<dbReference type="InterPro" id="IPR046462">
    <property type="entry name" value="TerL_nuclease"/>
</dbReference>
<dbReference type="InterPro" id="IPR005021">
    <property type="entry name" value="Terminase_largesu-like"/>
</dbReference>
<dbReference type="PANTHER" id="PTHR41287">
    <property type="match status" value="1"/>
</dbReference>
<protein>
    <submittedName>
        <fullName evidence="3">Terminase large subunit</fullName>
    </submittedName>
</protein>
<evidence type="ECO:0000259" key="1">
    <source>
        <dbReference type="Pfam" id="PF03354"/>
    </source>
</evidence>
<name>A0A5N8HGZ2_ECOLX</name>
<organism evidence="3 4">
    <name type="scientific">Escherichia coli</name>
    <dbReference type="NCBI Taxonomy" id="562"/>
    <lineage>
        <taxon>Bacteria</taxon>
        <taxon>Pseudomonadati</taxon>
        <taxon>Pseudomonadota</taxon>
        <taxon>Gammaproteobacteria</taxon>
        <taxon>Enterobacterales</taxon>
        <taxon>Enterobacteriaceae</taxon>
        <taxon>Escherichia</taxon>
    </lineage>
</organism>
<evidence type="ECO:0000313" key="4">
    <source>
        <dbReference type="Proteomes" id="UP000392867"/>
    </source>
</evidence>
<reference evidence="3 4" key="1">
    <citation type="submission" date="2019-08" db="EMBL/GenBank/DDBJ databases">
        <title>Identification of Water Treatment Resistant and Multidrug Resistant Urinary Pathogenic Escherichia coli in Wastewater.</title>
        <authorList>
            <person name="Neumann N."/>
        </authorList>
    </citation>
    <scope>NUCLEOTIDE SEQUENCE [LARGE SCALE GENOMIC DNA]</scope>
    <source>
        <strain evidence="3 4">WU2356</strain>
    </source>
</reference>
<proteinExistence type="predicted"/>
<dbReference type="Pfam" id="PF03354">
    <property type="entry name" value="TerL_ATPase"/>
    <property type="match status" value="1"/>
</dbReference>
<dbReference type="PANTHER" id="PTHR41287:SF1">
    <property type="entry name" value="PROTEIN YMFN"/>
    <property type="match status" value="1"/>
</dbReference>
<dbReference type="EMBL" id="VOTT01000998">
    <property type="protein sequence ID" value="MPU52168.1"/>
    <property type="molecule type" value="Genomic_DNA"/>
</dbReference>